<feature type="domain" description="DNA ligase D 3'-phosphoesterase" evidence="1">
    <location>
        <begin position="32"/>
        <end position="135"/>
    </location>
</feature>
<organism evidence="2 3">
    <name type="scientific">Edaphobacter aggregans</name>
    <dbReference type="NCBI Taxonomy" id="570835"/>
    <lineage>
        <taxon>Bacteria</taxon>
        <taxon>Pseudomonadati</taxon>
        <taxon>Acidobacteriota</taxon>
        <taxon>Terriglobia</taxon>
        <taxon>Terriglobales</taxon>
        <taxon>Acidobacteriaceae</taxon>
        <taxon>Edaphobacter</taxon>
    </lineage>
</organism>
<dbReference type="EMBL" id="RSDW01000001">
    <property type="protein sequence ID" value="RSL17648.1"/>
    <property type="molecule type" value="Genomic_DNA"/>
</dbReference>
<protein>
    <submittedName>
        <fullName evidence="2">DNA ligase D-like protein (Predicted 3'-phosphoesterase)</fullName>
    </submittedName>
</protein>
<name>A0A428ML54_9BACT</name>
<dbReference type="PANTHER" id="PTHR39465">
    <property type="entry name" value="DNA LIGASE D, 3'-PHOSPHOESTERASE DOMAIN"/>
    <property type="match status" value="1"/>
</dbReference>
<accession>A0A428ML54</accession>
<evidence type="ECO:0000313" key="2">
    <source>
        <dbReference type="EMBL" id="RSL17648.1"/>
    </source>
</evidence>
<dbReference type="Proteomes" id="UP000269669">
    <property type="component" value="Unassembled WGS sequence"/>
</dbReference>
<evidence type="ECO:0000313" key="3">
    <source>
        <dbReference type="Proteomes" id="UP000269669"/>
    </source>
</evidence>
<dbReference type="Pfam" id="PF13298">
    <property type="entry name" value="LigD_N"/>
    <property type="match status" value="1"/>
</dbReference>
<dbReference type="AlphaFoldDB" id="A0A428ML54"/>
<sequence length="201" mass="23367">MVMDSIWLGGLGRKMEGEAIRCAHRERAYAMKKHHATRLHYDLRLEWNGVLLSWALPEGPSCHAGELRRAIEMRDHRSEYLLFEGLHTTGPIMLWDRGTWEPHPESDDIERGLREGVLEFTLRGEKLKGDWTLTRMNSARNASRTIWTLCKQDDSFVDGRADKGILEEQANSVSTGRTMEEIVRDWTNPKDSHYRQAKFFE</sequence>
<proteinExistence type="predicted"/>
<dbReference type="InterPro" id="IPR014144">
    <property type="entry name" value="LigD_PE_domain"/>
</dbReference>
<dbReference type="PANTHER" id="PTHR39465:SF1">
    <property type="entry name" value="DNA LIGASE D 3'-PHOSPHOESTERASE DOMAIN-CONTAINING PROTEIN"/>
    <property type="match status" value="1"/>
</dbReference>
<evidence type="ECO:0000259" key="1">
    <source>
        <dbReference type="Pfam" id="PF13298"/>
    </source>
</evidence>
<gene>
    <name evidence="2" type="ORF">EDE15_3184</name>
</gene>
<reference evidence="2 3" key="1">
    <citation type="submission" date="2018-12" db="EMBL/GenBank/DDBJ databases">
        <title>Sequencing of bacterial isolates from soil warming experiment in Harvard Forest, Massachusetts, USA.</title>
        <authorList>
            <person name="Deangelis K."/>
        </authorList>
    </citation>
    <scope>NUCLEOTIDE SEQUENCE [LARGE SCALE GENOMIC DNA]</scope>
    <source>
        <strain evidence="2 3">EB153</strain>
    </source>
</reference>
<comment type="caution">
    <text evidence="2">The sequence shown here is derived from an EMBL/GenBank/DDBJ whole genome shotgun (WGS) entry which is preliminary data.</text>
</comment>
<keyword evidence="2" id="KW-0436">Ligase</keyword>
<keyword evidence="3" id="KW-1185">Reference proteome</keyword>
<dbReference type="OrthoDB" id="9802472at2"/>
<dbReference type="GO" id="GO:0016874">
    <property type="term" value="F:ligase activity"/>
    <property type="evidence" value="ECO:0007669"/>
    <property type="project" value="UniProtKB-KW"/>
</dbReference>